<evidence type="ECO:0000313" key="2">
    <source>
        <dbReference type="EMBL" id="KKO18688.1"/>
    </source>
</evidence>
<dbReference type="SUPFAM" id="SSF81442">
    <property type="entry name" value="Cytochrome c oxidase subunit I-like"/>
    <property type="match status" value="1"/>
</dbReference>
<evidence type="ECO:0008006" key="4">
    <source>
        <dbReference type="Google" id="ProtNLM"/>
    </source>
</evidence>
<protein>
    <recommendedName>
        <fullName evidence="4">Cytochrome-c oxidase</fullName>
    </recommendedName>
</protein>
<feature type="transmembrane region" description="Helical" evidence="1">
    <location>
        <begin position="41"/>
        <end position="62"/>
    </location>
</feature>
<feature type="transmembrane region" description="Helical" evidence="1">
    <location>
        <begin position="12"/>
        <end position="29"/>
    </location>
</feature>
<keyword evidence="1" id="KW-0812">Transmembrane</keyword>
<feature type="transmembrane region" description="Helical" evidence="1">
    <location>
        <begin position="101"/>
        <end position="119"/>
    </location>
</feature>
<evidence type="ECO:0000256" key="1">
    <source>
        <dbReference type="SAM" id="Phobius"/>
    </source>
</evidence>
<keyword evidence="1" id="KW-0472">Membrane</keyword>
<dbReference type="Proteomes" id="UP000034954">
    <property type="component" value="Unassembled WGS sequence"/>
</dbReference>
<accession>A0A0M2URJ8</accession>
<name>A0A0M2URJ8_9BACT</name>
<dbReference type="AlphaFoldDB" id="A0A0M2URJ8"/>
<keyword evidence="1" id="KW-1133">Transmembrane helix</keyword>
<keyword evidence="3" id="KW-1185">Reference proteome</keyword>
<gene>
    <name evidence="2" type="ORF">BROFUL_02640</name>
</gene>
<dbReference type="InterPro" id="IPR036927">
    <property type="entry name" value="Cyt_c_oxase-like_su1_sf"/>
</dbReference>
<comment type="caution">
    <text evidence="2">The sequence shown here is derived from an EMBL/GenBank/DDBJ whole genome shotgun (WGS) entry which is preliminary data.</text>
</comment>
<dbReference type="Gene3D" id="1.20.210.10">
    <property type="entry name" value="Cytochrome c oxidase-like, subunit I domain"/>
    <property type="match status" value="1"/>
</dbReference>
<evidence type="ECO:0000313" key="3">
    <source>
        <dbReference type="Proteomes" id="UP000034954"/>
    </source>
</evidence>
<sequence length="129" mass="14399">MSPLSKNFVRASLIYFFIAAILGIIMISMRSYPAQLLFSHVHLNLLGWMSMMIFGVGYHILPRFSGTPLAYPKIGALQFYLANIGLVGLVCFRPIHPLAEIFAGLLVVSVGLFVFNIWMSMIPPKPEPE</sequence>
<reference evidence="2 3" key="1">
    <citation type="journal article" date="2013" name="BMC Microbiol.">
        <title>Identification of the type II cytochrome c maturation pathway in anammox bacteria by comparative genomics.</title>
        <authorList>
            <person name="Ferousi C."/>
            <person name="Speth D.R."/>
            <person name="Reimann J."/>
            <person name="Op den Camp H.J."/>
            <person name="Allen J.W."/>
            <person name="Keltjens J.T."/>
            <person name="Jetten M.S."/>
        </authorList>
    </citation>
    <scope>NUCLEOTIDE SEQUENCE [LARGE SCALE GENOMIC DNA]</scope>
    <source>
        <strain evidence="2">RU1</strain>
    </source>
</reference>
<dbReference type="EMBL" id="LAQJ01000240">
    <property type="protein sequence ID" value="KKO18688.1"/>
    <property type="molecule type" value="Genomic_DNA"/>
</dbReference>
<feature type="transmembrane region" description="Helical" evidence="1">
    <location>
        <begin position="74"/>
        <end position="95"/>
    </location>
</feature>
<organism evidence="2 3">
    <name type="scientific">Candidatus Brocadia fulgida</name>
    <dbReference type="NCBI Taxonomy" id="380242"/>
    <lineage>
        <taxon>Bacteria</taxon>
        <taxon>Pseudomonadati</taxon>
        <taxon>Planctomycetota</taxon>
        <taxon>Candidatus Brocadiia</taxon>
        <taxon>Candidatus Brocadiales</taxon>
        <taxon>Candidatus Brocadiaceae</taxon>
        <taxon>Candidatus Brocadia</taxon>
    </lineage>
</organism>
<proteinExistence type="predicted"/>